<organism evidence="2">
    <name type="scientific">Arion vulgaris</name>
    <dbReference type="NCBI Taxonomy" id="1028688"/>
    <lineage>
        <taxon>Eukaryota</taxon>
        <taxon>Metazoa</taxon>
        <taxon>Spiralia</taxon>
        <taxon>Lophotrochozoa</taxon>
        <taxon>Mollusca</taxon>
        <taxon>Gastropoda</taxon>
        <taxon>Heterobranchia</taxon>
        <taxon>Euthyneura</taxon>
        <taxon>Panpulmonata</taxon>
        <taxon>Eupulmonata</taxon>
        <taxon>Stylommatophora</taxon>
        <taxon>Helicina</taxon>
        <taxon>Arionoidea</taxon>
        <taxon>Arionidae</taxon>
        <taxon>Arion</taxon>
    </lineage>
</organism>
<proteinExistence type="predicted"/>
<evidence type="ECO:0008006" key="3">
    <source>
        <dbReference type="Google" id="ProtNLM"/>
    </source>
</evidence>
<dbReference type="EMBL" id="HACG01036425">
    <property type="protein sequence ID" value="CEK83290.1"/>
    <property type="molecule type" value="Transcribed_RNA"/>
</dbReference>
<dbReference type="EMBL" id="HACG01036426">
    <property type="protein sequence ID" value="CEK83291.1"/>
    <property type="molecule type" value="Transcribed_RNA"/>
</dbReference>
<evidence type="ECO:0000313" key="1">
    <source>
        <dbReference type="EMBL" id="CEK83290.1"/>
    </source>
</evidence>
<protein>
    <recommendedName>
        <fullName evidence="3">PID domain-containing protein</fullName>
    </recommendedName>
</protein>
<reference evidence="2" key="1">
    <citation type="submission" date="2014-12" db="EMBL/GenBank/DDBJ databases">
        <title>Insight into the proteome of Arion vulgaris.</title>
        <authorList>
            <person name="Aradska J."/>
            <person name="Bulat T."/>
            <person name="Smidak R."/>
            <person name="Sarate P."/>
            <person name="Gangsoo J."/>
            <person name="Sialana F."/>
            <person name="Bilban M."/>
            <person name="Lubec G."/>
        </authorList>
    </citation>
    <scope>NUCLEOTIDE SEQUENCE</scope>
    <source>
        <tissue evidence="2">Skin</tissue>
    </source>
</reference>
<dbReference type="PANTHER" id="PTHR21219">
    <property type="entry name" value="FI19613P1"/>
    <property type="match status" value="1"/>
</dbReference>
<sequence length="225" mass="24554">MEGPSFYCAYLGFTALSKPPTNLSVLQSTVKELYFKYRKSPASGRSANLKLVQNGVLVVLYENGSVKSELFLDFSSVTFVEAAKFLAVKTSSERKPKAMFVPVDESKGAVSDKNAFLVDKIYHFLISSTHPPLVVCVVRRPTGVKALDCHVFALDTIENSLHISSLIASAQMPSGPMVKLDSGGDLARAKGGFDRGARGDVIRTDYGEYSVYRGPQNYDTPPSQR</sequence>
<dbReference type="AlphaFoldDB" id="A0A0B7ATH1"/>
<name>A0A0B7ATH1_9EUPU</name>
<gene>
    <name evidence="2" type="primary">ORF136287</name>
    <name evidence="1" type="synonym">ORF136285</name>
</gene>
<accession>A0A0B7ATH1</accession>
<evidence type="ECO:0000313" key="2">
    <source>
        <dbReference type="EMBL" id="CEK83291.1"/>
    </source>
</evidence>
<dbReference type="PANTHER" id="PTHR21219:SF4">
    <property type="entry name" value="PID DOMAIN-CONTAINING PROTEIN"/>
    <property type="match status" value="1"/>
</dbReference>